<dbReference type="GO" id="GO:0019867">
    <property type="term" value="C:outer membrane"/>
    <property type="evidence" value="ECO:0007669"/>
    <property type="project" value="InterPro"/>
</dbReference>
<evidence type="ECO:0000256" key="2">
    <source>
        <dbReference type="ARBA" id="ARBA00023136"/>
    </source>
</evidence>
<comment type="subcellular location">
    <subcellularLocation>
        <location evidence="1">Membrane</location>
    </subcellularLocation>
</comment>
<keyword evidence="6" id="KW-1185">Reference proteome</keyword>
<evidence type="ECO:0000313" key="6">
    <source>
        <dbReference type="Proteomes" id="UP000029273"/>
    </source>
</evidence>
<sequence length="183" mass="19925">MKPSLKRAIAAILGAGMALPLAAHADGRWGYQRWDHDSVRLARVVKVRPIVRVMRVPGPTVRHCTTEQVAYSRDRHADPVGATLVGGVIGGVIGNRLGDDGGNPVATVAGAIIGGAIGHSLADGRTTVVRPMTVCHPQPSLRTVERIRGYRVTYRYHGRLYVTRMHQHPGRFLRVHRDASPLD</sequence>
<evidence type="ECO:0000256" key="3">
    <source>
        <dbReference type="SAM" id="SignalP"/>
    </source>
</evidence>
<name>A0A1A6C6C8_9GAMM</name>
<reference evidence="5 6" key="1">
    <citation type="journal article" date="2014" name="Genome Announc.">
        <title>Draft Genome Sequence of the Iron-Oxidizing, Acidophilic, and Halotolerant 'Thiobacillus prosperus' Type Strain DSM 5130.</title>
        <authorList>
            <person name="Ossandon F.J."/>
            <person name="Cardenas J.P."/>
            <person name="Corbett M."/>
            <person name="Quatrini R."/>
            <person name="Holmes D.S."/>
            <person name="Watkin E."/>
        </authorList>
    </citation>
    <scope>NUCLEOTIDE SEQUENCE [LARGE SCALE GENOMIC DNA]</scope>
    <source>
        <strain evidence="5 6">DSM 5130</strain>
    </source>
</reference>
<feature type="chain" id="PRO_5008509330" description="Glycine zipper 2TM domain-containing protein" evidence="3">
    <location>
        <begin position="26"/>
        <end position="183"/>
    </location>
</feature>
<dbReference type="PANTHER" id="PTHR35603:SF2">
    <property type="entry name" value="OUTER MEMBRANE LIPOPROTEIN"/>
    <property type="match status" value="1"/>
</dbReference>
<evidence type="ECO:0000256" key="1">
    <source>
        <dbReference type="ARBA" id="ARBA00004370"/>
    </source>
</evidence>
<feature type="signal peptide" evidence="3">
    <location>
        <begin position="1"/>
        <end position="25"/>
    </location>
</feature>
<dbReference type="RefSeq" id="WP_052064166.1">
    <property type="nucleotide sequence ID" value="NZ_JQSG02000002.1"/>
</dbReference>
<dbReference type="Proteomes" id="UP000029273">
    <property type="component" value="Unassembled WGS sequence"/>
</dbReference>
<dbReference type="PANTHER" id="PTHR35603">
    <property type="match status" value="1"/>
</dbReference>
<dbReference type="Pfam" id="PF05433">
    <property type="entry name" value="Rick_17kDa_Anti"/>
    <property type="match status" value="1"/>
</dbReference>
<dbReference type="AlphaFoldDB" id="A0A1A6C6C8"/>
<keyword evidence="2" id="KW-0472">Membrane</keyword>
<dbReference type="OrthoDB" id="8909257at2"/>
<proteinExistence type="predicted"/>
<organism evidence="5 6">
    <name type="scientific">Acidihalobacter prosperus</name>
    <dbReference type="NCBI Taxonomy" id="160660"/>
    <lineage>
        <taxon>Bacteria</taxon>
        <taxon>Pseudomonadati</taxon>
        <taxon>Pseudomonadota</taxon>
        <taxon>Gammaproteobacteria</taxon>
        <taxon>Chromatiales</taxon>
        <taxon>Ectothiorhodospiraceae</taxon>
        <taxon>Acidihalobacter</taxon>
    </lineage>
</organism>
<evidence type="ECO:0000313" key="5">
    <source>
        <dbReference type="EMBL" id="OBS10118.1"/>
    </source>
</evidence>
<dbReference type="InterPro" id="IPR008816">
    <property type="entry name" value="Gly_zipper_2TM_dom"/>
</dbReference>
<evidence type="ECO:0000259" key="4">
    <source>
        <dbReference type="Pfam" id="PF05433"/>
    </source>
</evidence>
<comment type="caution">
    <text evidence="5">The sequence shown here is derived from an EMBL/GenBank/DDBJ whole genome shotgun (WGS) entry which is preliminary data.</text>
</comment>
<keyword evidence="3" id="KW-0732">Signal</keyword>
<accession>A0A1A6C6C8</accession>
<dbReference type="EMBL" id="JQSG02000002">
    <property type="protein sequence ID" value="OBS10118.1"/>
    <property type="molecule type" value="Genomic_DNA"/>
</dbReference>
<protein>
    <recommendedName>
        <fullName evidence="4">Glycine zipper 2TM domain-containing protein</fullName>
    </recommendedName>
</protein>
<feature type="domain" description="Glycine zipper 2TM" evidence="4">
    <location>
        <begin position="82"/>
        <end position="120"/>
    </location>
</feature>
<gene>
    <name evidence="5" type="ORF">Thpro_021168</name>
</gene>
<dbReference type="InterPro" id="IPR051407">
    <property type="entry name" value="Bact_OM_lipoprot/Surf_antigen"/>
</dbReference>